<evidence type="ECO:0000259" key="6">
    <source>
        <dbReference type="SMART" id="SM00738"/>
    </source>
</evidence>
<dbReference type="InterPro" id="IPR014722">
    <property type="entry name" value="Rib_uL2_dom2"/>
</dbReference>
<dbReference type="Pfam" id="PF03439">
    <property type="entry name" value="Spt5-NGN"/>
    <property type="match status" value="1"/>
</dbReference>
<dbReference type="EMBL" id="CP002737">
    <property type="protein sequence ID" value="AEF96392.1"/>
    <property type="molecule type" value="Genomic_DNA"/>
</dbReference>
<dbReference type="GO" id="GO:0006355">
    <property type="term" value="P:regulation of DNA-templated transcription"/>
    <property type="evidence" value="ECO:0007669"/>
    <property type="project" value="UniProtKB-UniRule"/>
</dbReference>
<dbReference type="SMART" id="SM00738">
    <property type="entry name" value="NGN"/>
    <property type="match status" value="1"/>
</dbReference>
<dbReference type="Proteomes" id="UP000009227">
    <property type="component" value="Chromosome"/>
</dbReference>
<dbReference type="InterPro" id="IPR036735">
    <property type="entry name" value="NGN_dom_sf"/>
</dbReference>
<dbReference type="RefSeq" id="WP_013798994.1">
    <property type="nucleotide sequence ID" value="NC_015562.1"/>
</dbReference>
<dbReference type="HOGENOM" id="CLU_113589_0_0_2"/>
<dbReference type="CDD" id="cd06091">
    <property type="entry name" value="KOW_NusG"/>
    <property type="match status" value="1"/>
</dbReference>
<comment type="similarity">
    <text evidence="1">Belongs to the SPT5 family.</text>
</comment>
<dbReference type="KEGG" id="mig:Metig_0848"/>
<gene>
    <name evidence="4" type="primary">spt5</name>
    <name evidence="8" type="ordered locus">Metig_0848</name>
</gene>
<accession>F6BD31</accession>
<dbReference type="Gene3D" id="2.30.30.30">
    <property type="match status" value="1"/>
</dbReference>
<dbReference type="InterPro" id="IPR011590">
    <property type="entry name" value="Spt5_arc"/>
</dbReference>
<proteinExistence type="inferred from homology"/>
<evidence type="ECO:0000256" key="2">
    <source>
        <dbReference type="ARBA" id="ARBA00023015"/>
    </source>
</evidence>
<sequence length="146" mass="16196">MIFAVRTTAGQEKNVAEMLASKAERENLDVYSILATENLKGYILVEAENRGVVEELVRGAFKVKGIVPGTTSIDELEHLLTPRKLVEDIEKGDLVELVAGPFKGERARVIRVDKHKEEITIELEQAAVPIPITVNVEHVKIVSKNK</sequence>
<dbReference type="NCBIfam" id="TIGR00405">
    <property type="entry name" value="KOW_elon_Spt5"/>
    <property type="match status" value="1"/>
</dbReference>
<dbReference type="AlphaFoldDB" id="F6BD31"/>
<dbReference type="Gene3D" id="3.30.70.940">
    <property type="entry name" value="NusG, N-terminal domain"/>
    <property type="match status" value="1"/>
</dbReference>
<reference evidence="8 9" key="1">
    <citation type="submission" date="2011-05" db="EMBL/GenBank/DDBJ databases">
        <title>Complete sequence of Methanotorris igneus Kol 5.</title>
        <authorList>
            <consortium name="US DOE Joint Genome Institute"/>
            <person name="Lucas S."/>
            <person name="Han J."/>
            <person name="Lapidus A."/>
            <person name="Cheng J.-F."/>
            <person name="Goodwin L."/>
            <person name="Pitluck S."/>
            <person name="Peters L."/>
            <person name="Mikhailova N."/>
            <person name="Chertkov O."/>
            <person name="Han C."/>
            <person name="Tapia R."/>
            <person name="Land M."/>
            <person name="Hauser L."/>
            <person name="Kyrpides N."/>
            <person name="Ivanova N."/>
            <person name="Pagani I."/>
            <person name="Sieprawska-Lupa M."/>
            <person name="Whitman W."/>
            <person name="Woyke T."/>
        </authorList>
    </citation>
    <scope>NUCLEOTIDE SEQUENCE [LARGE SCALE GENOMIC DNA]</scope>
    <source>
        <strain evidence="9">DSM 5666 / JCM 11834 / Kol 5</strain>
    </source>
</reference>
<dbReference type="InterPro" id="IPR005824">
    <property type="entry name" value="KOW"/>
</dbReference>
<dbReference type="STRING" id="880724.Metig_0848"/>
<comment type="similarity">
    <text evidence="4">Belongs to the archaeal Spt5 family.</text>
</comment>
<dbReference type="CDD" id="cd09887">
    <property type="entry name" value="NGN_Arch"/>
    <property type="match status" value="1"/>
</dbReference>
<dbReference type="SMART" id="SM00739">
    <property type="entry name" value="KOW"/>
    <property type="match status" value="1"/>
</dbReference>
<name>F6BD31_METIK</name>
<dbReference type="InterPro" id="IPR005100">
    <property type="entry name" value="NGN-domain"/>
</dbReference>
<comment type="subunit">
    <text evidence="4">Heterodimer composed of Spt4 and Spt5. Interacts with RNA polymerase (RNAP).</text>
</comment>
<evidence type="ECO:0000256" key="3">
    <source>
        <dbReference type="ARBA" id="ARBA00023163"/>
    </source>
</evidence>
<evidence type="ECO:0000313" key="9">
    <source>
        <dbReference type="Proteomes" id="UP000009227"/>
    </source>
</evidence>
<organism evidence="9">
    <name type="scientific">Methanotorris igneus (strain DSM 5666 / JCM 11834 / Kol 5)</name>
    <dbReference type="NCBI Taxonomy" id="880724"/>
    <lineage>
        <taxon>Archaea</taxon>
        <taxon>Methanobacteriati</taxon>
        <taxon>Methanobacteriota</taxon>
        <taxon>Methanomada group</taxon>
        <taxon>Methanococci</taxon>
        <taxon>Methanococcales</taxon>
        <taxon>Methanocaldococcaceae</taxon>
        <taxon>Methanotorris</taxon>
    </lineage>
</organism>
<dbReference type="HAMAP" id="MF_00950">
    <property type="entry name" value="Spt5_arch"/>
    <property type="match status" value="1"/>
</dbReference>
<dbReference type="InterPro" id="IPR006645">
    <property type="entry name" value="NGN-like_dom"/>
</dbReference>
<dbReference type="InterPro" id="IPR008991">
    <property type="entry name" value="Translation_prot_SH3-like_sf"/>
</dbReference>
<dbReference type="SUPFAM" id="SSF50104">
    <property type="entry name" value="Translation proteins SH3-like domain"/>
    <property type="match status" value="1"/>
</dbReference>
<comment type="function">
    <text evidence="4">Stimulates transcription elongation.</text>
</comment>
<feature type="domain" description="NusG-like N-terminal" evidence="6">
    <location>
        <begin position="1"/>
        <end position="83"/>
    </location>
</feature>
<evidence type="ECO:0000313" key="8">
    <source>
        <dbReference type="EMBL" id="AEF96392.1"/>
    </source>
</evidence>
<protein>
    <recommendedName>
        <fullName evidence="4 5">Transcription elongation factor Spt5</fullName>
    </recommendedName>
</protein>
<keyword evidence="2 4" id="KW-0805">Transcription regulation</keyword>
<keyword evidence="9" id="KW-1185">Reference proteome</keyword>
<evidence type="ECO:0000256" key="4">
    <source>
        <dbReference type="HAMAP-Rule" id="MF_00950"/>
    </source>
</evidence>
<dbReference type="Pfam" id="PF00467">
    <property type="entry name" value="KOW"/>
    <property type="match status" value="1"/>
</dbReference>
<dbReference type="OrthoDB" id="371863at2157"/>
<keyword evidence="3 4" id="KW-0804">Transcription</keyword>
<feature type="domain" description="KOW" evidence="7">
    <location>
        <begin position="88"/>
        <end position="115"/>
    </location>
</feature>
<dbReference type="GO" id="GO:0003746">
    <property type="term" value="F:translation elongation factor activity"/>
    <property type="evidence" value="ECO:0007669"/>
    <property type="project" value="InterPro"/>
</dbReference>
<dbReference type="GeneID" id="10643689"/>
<evidence type="ECO:0000256" key="5">
    <source>
        <dbReference type="NCBIfam" id="TIGR00405"/>
    </source>
</evidence>
<evidence type="ECO:0000256" key="1">
    <source>
        <dbReference type="ARBA" id="ARBA00006956"/>
    </source>
</evidence>
<dbReference type="GO" id="GO:0006354">
    <property type="term" value="P:DNA-templated transcription elongation"/>
    <property type="evidence" value="ECO:0007669"/>
    <property type="project" value="InterPro"/>
</dbReference>
<evidence type="ECO:0000259" key="7">
    <source>
        <dbReference type="SMART" id="SM00739"/>
    </source>
</evidence>